<accession>A0A5M6CNI3</accession>
<dbReference type="AlphaFoldDB" id="A0A5M6CNI3"/>
<proteinExistence type="predicted"/>
<dbReference type="EMBL" id="VWSH01000001">
    <property type="protein sequence ID" value="KAA5536603.1"/>
    <property type="molecule type" value="Genomic_DNA"/>
</dbReference>
<comment type="caution">
    <text evidence="1">The sequence shown here is derived from an EMBL/GenBank/DDBJ whole genome shotgun (WGS) entry which is preliminary data.</text>
</comment>
<evidence type="ECO:0000313" key="1">
    <source>
        <dbReference type="EMBL" id="KAA5536603.1"/>
    </source>
</evidence>
<protein>
    <submittedName>
        <fullName evidence="1">DUF3037 domain-containing protein</fullName>
    </submittedName>
</protein>
<gene>
    <name evidence="1" type="ORF">F0919_02730</name>
</gene>
<dbReference type="RefSeq" id="WP_150031180.1">
    <property type="nucleotide sequence ID" value="NZ_VWSH01000001.1"/>
</dbReference>
<keyword evidence="2" id="KW-1185">Reference proteome</keyword>
<dbReference type="InterPro" id="IPR021398">
    <property type="entry name" value="DUF3037"/>
</dbReference>
<dbReference type="Pfam" id="PF11236">
    <property type="entry name" value="DUF3037"/>
    <property type="match status" value="1"/>
</dbReference>
<organism evidence="1 2">
    <name type="scientific">Taibaiella lutea</name>
    <dbReference type="NCBI Taxonomy" id="2608001"/>
    <lineage>
        <taxon>Bacteria</taxon>
        <taxon>Pseudomonadati</taxon>
        <taxon>Bacteroidota</taxon>
        <taxon>Chitinophagia</taxon>
        <taxon>Chitinophagales</taxon>
        <taxon>Chitinophagaceae</taxon>
        <taxon>Taibaiella</taxon>
    </lineage>
</organism>
<evidence type="ECO:0000313" key="2">
    <source>
        <dbReference type="Proteomes" id="UP000323632"/>
    </source>
</evidence>
<dbReference type="Proteomes" id="UP000323632">
    <property type="component" value="Unassembled WGS sequence"/>
</dbReference>
<reference evidence="1 2" key="1">
    <citation type="submission" date="2019-09" db="EMBL/GenBank/DDBJ databases">
        <title>Genome sequence and assembly of Taibaiella sp.</title>
        <authorList>
            <person name="Chhetri G."/>
        </authorList>
    </citation>
    <scope>NUCLEOTIDE SEQUENCE [LARGE SCALE GENOMIC DNA]</scope>
    <source>
        <strain evidence="1 2">KVB11</strain>
    </source>
</reference>
<name>A0A5M6CNI3_9BACT</name>
<sequence length="129" mass="14888">MQERTLYEYAVLRLVPRVEREEFINIGVILFCKQQKFAGVKYVLDEEKLKAIFKNDEMCIATIKQNLQSFEQICAGDSKAGKIANLPLAERFRWLTAKRSTIIQTSAVHSGRTYDAVQTLEKLFEELVL</sequence>